<dbReference type="Pfam" id="PF00563">
    <property type="entry name" value="EAL"/>
    <property type="match status" value="1"/>
</dbReference>
<dbReference type="InterPro" id="IPR052155">
    <property type="entry name" value="Biofilm_reg_signaling"/>
</dbReference>
<dbReference type="InterPro" id="IPR000014">
    <property type="entry name" value="PAS"/>
</dbReference>
<proteinExistence type="predicted"/>
<sequence>MADYFLYLTLGVAVIAVAFAIMRLRFPAGFAVLRPKRHQPSPHDTAREALFHRICADRADVGLLIKTLDGIVVWANPAYLEIMKRTRDEVIGQSPLSYAFPEDQRPSPEEIANFRYNPADFDHETNVIRENVRGDGAKIMVHVKTSFYYDDDNVPFAVLVCRDVTLEVAREEELNAAAEKLRYKAAYDDLTSAANRAELKRFMDAALEQARATGRQVGFLHLDLDKFKQINDTHGHAAGDAVLRAVAARVRKEIRKEDLLARVGGDEFVVVCPGLETLDDVKAIGNALVRVMRPPVLWQDQELSIAISVGAALSSIATKSADDMLIQADFALYDVKRSGRGRVAAYNQKLHARHTDQTELAADFRHAIQRGQLTFHFQPIVELLSGKVHGLETLARWNHPVRGLLRPTDFLAVARSVGMMADVDFLAMDAACKMKSRLNQTGYRDMRVGFNASSDALSHPQFQDRLTKTARDQGVAPREIVIEVLETVVFQSRHGDTPFVRALHDLHAAGYAAFLDDFGSGHAGLAHIPKLSIDGVKIDRSLTADLLTDHATERIMLALVNLCQELHLKVIIEGIETHAQALKLQTMGADAVQGHWLSPPVEMDQVIPWLDANHDCARLNAPLSKGQLIA</sequence>
<dbReference type="PROSITE" id="PS50887">
    <property type="entry name" value="GGDEF"/>
    <property type="match status" value="1"/>
</dbReference>
<dbReference type="NCBIfam" id="TIGR00229">
    <property type="entry name" value="sensory_box"/>
    <property type="match status" value="1"/>
</dbReference>
<dbReference type="CDD" id="cd00130">
    <property type="entry name" value="PAS"/>
    <property type="match status" value="1"/>
</dbReference>
<dbReference type="NCBIfam" id="TIGR00254">
    <property type="entry name" value="GGDEF"/>
    <property type="match status" value="1"/>
</dbReference>
<evidence type="ECO:0000259" key="4">
    <source>
        <dbReference type="PROSITE" id="PS50887"/>
    </source>
</evidence>
<dbReference type="SMART" id="SM00091">
    <property type="entry name" value="PAS"/>
    <property type="match status" value="1"/>
</dbReference>
<dbReference type="Pfam" id="PF00990">
    <property type="entry name" value="GGDEF"/>
    <property type="match status" value="1"/>
</dbReference>
<dbReference type="Pfam" id="PF13426">
    <property type="entry name" value="PAS_9"/>
    <property type="match status" value="1"/>
</dbReference>
<dbReference type="Gene3D" id="3.30.70.270">
    <property type="match status" value="1"/>
</dbReference>
<dbReference type="InterPro" id="IPR029787">
    <property type="entry name" value="Nucleotide_cyclase"/>
</dbReference>
<dbReference type="SUPFAM" id="SSF141868">
    <property type="entry name" value="EAL domain-like"/>
    <property type="match status" value="1"/>
</dbReference>
<evidence type="ECO:0000313" key="5">
    <source>
        <dbReference type="EMBL" id="WZU67498.1"/>
    </source>
</evidence>
<evidence type="ECO:0000259" key="3">
    <source>
        <dbReference type="PROSITE" id="PS50883"/>
    </source>
</evidence>
<dbReference type="InterPro" id="IPR035965">
    <property type="entry name" value="PAS-like_dom_sf"/>
</dbReference>
<reference evidence="5 6" key="2">
    <citation type="submission" date="2024-08" db="EMBL/GenBank/DDBJ databases">
        <title>Phylogenomic analyses of a clade within the roseobacter group suggest taxonomic reassignments of species of the genera Aestuariivita, Citreicella, Loktanella, Nautella, Pelagibaca, Ruegeria, Thalassobius, Thiobacimonas and Tropicibacter, and the proposal o.</title>
        <authorList>
            <person name="Jeon C.O."/>
        </authorList>
    </citation>
    <scope>NUCLEOTIDE SEQUENCE [LARGE SCALE GENOMIC DNA]</scope>
    <source>
        <strain evidence="5 6">SS1-5</strain>
    </source>
</reference>
<keyword evidence="1" id="KW-0472">Membrane</keyword>
<gene>
    <name evidence="5" type="ORF">AABB31_21675</name>
</gene>
<evidence type="ECO:0000313" key="6">
    <source>
        <dbReference type="Proteomes" id="UP001470809"/>
    </source>
</evidence>
<dbReference type="SMART" id="SM00267">
    <property type="entry name" value="GGDEF"/>
    <property type="match status" value="1"/>
</dbReference>
<keyword evidence="1" id="KW-0812">Transmembrane</keyword>
<dbReference type="CDD" id="cd01949">
    <property type="entry name" value="GGDEF"/>
    <property type="match status" value="1"/>
</dbReference>
<evidence type="ECO:0000256" key="1">
    <source>
        <dbReference type="SAM" id="Phobius"/>
    </source>
</evidence>
<dbReference type="Proteomes" id="UP001470809">
    <property type="component" value="Chromosome"/>
</dbReference>
<feature type="domain" description="PAS" evidence="2">
    <location>
        <begin position="47"/>
        <end position="104"/>
    </location>
</feature>
<reference evidence="6" key="1">
    <citation type="submission" date="2024-04" db="EMBL/GenBank/DDBJ databases">
        <title>Phylogenomic analyses of a clade within the roseobacter group suggest taxonomic reassignments of species of the genera Aestuariivita, Citreicella, Loktanella, Nautella, Pelagibaca, Ruegeria, Thalassobius, Thiobacimonas and Tropicibacter, and the proposal o.</title>
        <authorList>
            <person name="Jeon C.O."/>
        </authorList>
    </citation>
    <scope>NUCLEOTIDE SEQUENCE [LARGE SCALE GENOMIC DNA]</scope>
    <source>
        <strain evidence="6">SS1-5</strain>
    </source>
</reference>
<dbReference type="PANTHER" id="PTHR44757:SF2">
    <property type="entry name" value="BIOFILM ARCHITECTURE MAINTENANCE PROTEIN MBAA"/>
    <property type="match status" value="1"/>
</dbReference>
<dbReference type="KEGG" id="yrh:AABB31_21675"/>
<name>A0AAN0MAE3_9RHOB</name>
<dbReference type="PROSITE" id="PS50112">
    <property type="entry name" value="PAS"/>
    <property type="match status" value="1"/>
</dbReference>
<protein>
    <submittedName>
        <fullName evidence="5">Bifunctional diguanylate cyclase/phosphodiesterase</fullName>
    </submittedName>
</protein>
<dbReference type="Gene3D" id="3.30.450.20">
    <property type="entry name" value="PAS domain"/>
    <property type="match status" value="1"/>
</dbReference>
<dbReference type="AlphaFoldDB" id="A0AAN0MAE3"/>
<dbReference type="Gene3D" id="3.20.20.450">
    <property type="entry name" value="EAL domain"/>
    <property type="match status" value="1"/>
</dbReference>
<dbReference type="SUPFAM" id="SSF55073">
    <property type="entry name" value="Nucleotide cyclase"/>
    <property type="match status" value="1"/>
</dbReference>
<dbReference type="CDD" id="cd01948">
    <property type="entry name" value="EAL"/>
    <property type="match status" value="1"/>
</dbReference>
<dbReference type="InterPro" id="IPR001633">
    <property type="entry name" value="EAL_dom"/>
</dbReference>
<dbReference type="RefSeq" id="WP_342076809.1">
    <property type="nucleotide sequence ID" value="NZ_CP151767.2"/>
</dbReference>
<dbReference type="PANTHER" id="PTHR44757">
    <property type="entry name" value="DIGUANYLATE CYCLASE DGCP"/>
    <property type="match status" value="1"/>
</dbReference>
<accession>A0AAN0MAE3</accession>
<keyword evidence="6" id="KW-1185">Reference proteome</keyword>
<keyword evidence="1" id="KW-1133">Transmembrane helix</keyword>
<organism evidence="5 6">
    <name type="scientific">Yoonia rhodophyticola</name>
    <dbReference type="NCBI Taxonomy" id="3137370"/>
    <lineage>
        <taxon>Bacteria</taxon>
        <taxon>Pseudomonadati</taxon>
        <taxon>Pseudomonadota</taxon>
        <taxon>Alphaproteobacteria</taxon>
        <taxon>Rhodobacterales</taxon>
        <taxon>Paracoccaceae</taxon>
        <taxon>Yoonia</taxon>
    </lineage>
</organism>
<dbReference type="InterPro" id="IPR035919">
    <property type="entry name" value="EAL_sf"/>
</dbReference>
<feature type="transmembrane region" description="Helical" evidence="1">
    <location>
        <begin position="6"/>
        <end position="26"/>
    </location>
</feature>
<dbReference type="EMBL" id="CP151767">
    <property type="protein sequence ID" value="WZU67498.1"/>
    <property type="molecule type" value="Genomic_DNA"/>
</dbReference>
<feature type="domain" description="GGDEF" evidence="4">
    <location>
        <begin position="215"/>
        <end position="348"/>
    </location>
</feature>
<evidence type="ECO:0000259" key="2">
    <source>
        <dbReference type="PROSITE" id="PS50112"/>
    </source>
</evidence>
<dbReference type="InterPro" id="IPR043128">
    <property type="entry name" value="Rev_trsase/Diguanyl_cyclase"/>
</dbReference>
<dbReference type="SUPFAM" id="SSF55785">
    <property type="entry name" value="PYP-like sensor domain (PAS domain)"/>
    <property type="match status" value="1"/>
</dbReference>
<dbReference type="SMART" id="SM00052">
    <property type="entry name" value="EAL"/>
    <property type="match status" value="1"/>
</dbReference>
<feature type="domain" description="EAL" evidence="3">
    <location>
        <begin position="357"/>
        <end position="614"/>
    </location>
</feature>
<dbReference type="InterPro" id="IPR000160">
    <property type="entry name" value="GGDEF_dom"/>
</dbReference>
<dbReference type="PROSITE" id="PS50883">
    <property type="entry name" value="EAL"/>
    <property type="match status" value="1"/>
</dbReference>